<keyword evidence="13" id="KW-0511">Multifunctional enzyme</keyword>
<dbReference type="Gene3D" id="3.40.710.10">
    <property type="entry name" value="DD-peptidase/beta-lactamase superfamily"/>
    <property type="match status" value="1"/>
</dbReference>
<dbReference type="GO" id="GO:0008658">
    <property type="term" value="F:penicillin binding"/>
    <property type="evidence" value="ECO:0007669"/>
    <property type="project" value="InterPro"/>
</dbReference>
<dbReference type="InterPro" id="IPR012338">
    <property type="entry name" value="Beta-lactam/transpept-like"/>
</dbReference>
<dbReference type="InterPro" id="IPR001460">
    <property type="entry name" value="PCN-bd_Tpept"/>
</dbReference>
<evidence type="ECO:0000256" key="13">
    <source>
        <dbReference type="ARBA" id="ARBA00023268"/>
    </source>
</evidence>
<keyword evidence="7" id="KW-0328">Glycosyltransferase</keyword>
<comment type="similarity">
    <text evidence="2">In the C-terminal section; belongs to the transpeptidase family.</text>
</comment>
<keyword evidence="8" id="KW-0808">Transferase</keyword>
<dbReference type="eggNOG" id="COG0744">
    <property type="taxonomic scope" value="Bacteria"/>
</dbReference>
<dbReference type="AlphaFoldDB" id="E8N2S6"/>
<keyword evidence="12 18" id="KW-0472">Membrane</keyword>
<feature type="compositionally biased region" description="Pro residues" evidence="17">
    <location>
        <begin position="92"/>
        <end position="102"/>
    </location>
</feature>
<dbReference type="Proteomes" id="UP000008922">
    <property type="component" value="Chromosome"/>
</dbReference>
<dbReference type="GO" id="GO:0009002">
    <property type="term" value="F:serine-type D-Ala-D-Ala carboxypeptidase activity"/>
    <property type="evidence" value="ECO:0007669"/>
    <property type="project" value="UniProtKB-EC"/>
</dbReference>
<proteinExistence type="inferred from homology"/>
<dbReference type="EMBL" id="AP012029">
    <property type="protein sequence ID" value="BAJ65076.1"/>
    <property type="molecule type" value="Genomic_DNA"/>
</dbReference>
<keyword evidence="5" id="KW-0121">Carboxypeptidase</keyword>
<name>E8N2S6_ANATU</name>
<dbReference type="GO" id="GO:0008955">
    <property type="term" value="F:peptidoglycan glycosyltransferase activity"/>
    <property type="evidence" value="ECO:0007669"/>
    <property type="project" value="UniProtKB-EC"/>
</dbReference>
<evidence type="ECO:0000256" key="14">
    <source>
        <dbReference type="ARBA" id="ARBA00023316"/>
    </source>
</evidence>
<evidence type="ECO:0000256" key="4">
    <source>
        <dbReference type="ARBA" id="ARBA00022475"/>
    </source>
</evidence>
<feature type="compositionally biased region" description="Basic and acidic residues" evidence="17">
    <location>
        <begin position="1"/>
        <end position="33"/>
    </location>
</feature>
<dbReference type="InParanoid" id="E8N2S6"/>
<evidence type="ECO:0000256" key="6">
    <source>
        <dbReference type="ARBA" id="ARBA00022670"/>
    </source>
</evidence>
<feature type="region of interest" description="Disordered" evidence="17">
    <location>
        <begin position="172"/>
        <end position="233"/>
    </location>
</feature>
<comment type="subcellular location">
    <subcellularLocation>
        <location evidence="1">Cell membrane</location>
    </subcellularLocation>
</comment>
<comment type="catalytic activity">
    <reaction evidence="16">
        <text>[GlcNAc-(1-&gt;4)-Mur2Ac(oyl-L-Ala-gamma-D-Glu-L-Lys-D-Ala-D-Ala)](n)-di-trans,octa-cis-undecaprenyl diphosphate + beta-D-GlcNAc-(1-&gt;4)-Mur2Ac(oyl-L-Ala-gamma-D-Glu-L-Lys-D-Ala-D-Ala)-di-trans,octa-cis-undecaprenyl diphosphate = [GlcNAc-(1-&gt;4)-Mur2Ac(oyl-L-Ala-gamma-D-Glu-L-Lys-D-Ala-D-Ala)](n+1)-di-trans,octa-cis-undecaprenyl diphosphate + di-trans,octa-cis-undecaprenyl diphosphate + H(+)</text>
        <dbReference type="Rhea" id="RHEA:23708"/>
        <dbReference type="Rhea" id="RHEA-COMP:9602"/>
        <dbReference type="Rhea" id="RHEA-COMP:9603"/>
        <dbReference type="ChEBI" id="CHEBI:15378"/>
        <dbReference type="ChEBI" id="CHEBI:58405"/>
        <dbReference type="ChEBI" id="CHEBI:60033"/>
        <dbReference type="ChEBI" id="CHEBI:78435"/>
        <dbReference type="EC" id="2.4.99.28"/>
    </reaction>
</comment>
<dbReference type="GO" id="GO:0008360">
    <property type="term" value="P:regulation of cell shape"/>
    <property type="evidence" value="ECO:0007669"/>
    <property type="project" value="UniProtKB-KW"/>
</dbReference>
<feature type="region of interest" description="Disordered" evidence="17">
    <location>
        <begin position="1104"/>
        <end position="1157"/>
    </location>
</feature>
<dbReference type="Pfam" id="PF00912">
    <property type="entry name" value="Transgly"/>
    <property type="match status" value="1"/>
</dbReference>
<evidence type="ECO:0000256" key="10">
    <source>
        <dbReference type="ARBA" id="ARBA00022960"/>
    </source>
</evidence>
<evidence type="ECO:0000256" key="5">
    <source>
        <dbReference type="ARBA" id="ARBA00022645"/>
    </source>
</evidence>
<keyword evidence="9" id="KW-0378">Hydrolase</keyword>
<evidence type="ECO:0000256" key="17">
    <source>
        <dbReference type="SAM" id="MobiDB-lite"/>
    </source>
</evidence>
<evidence type="ECO:0000256" key="2">
    <source>
        <dbReference type="ARBA" id="ARBA00007090"/>
    </source>
</evidence>
<evidence type="ECO:0000256" key="18">
    <source>
        <dbReference type="SAM" id="Phobius"/>
    </source>
</evidence>
<gene>
    <name evidence="21" type="ordered locus">ANT_30500</name>
</gene>
<keyword evidence="10" id="KW-0133">Cell shape</keyword>
<dbReference type="PANTHER" id="PTHR32282:SF11">
    <property type="entry name" value="PENICILLIN-BINDING PROTEIN 1B"/>
    <property type="match status" value="1"/>
</dbReference>
<dbReference type="Pfam" id="PF00905">
    <property type="entry name" value="Transpeptidase"/>
    <property type="match status" value="1"/>
</dbReference>
<dbReference type="RefSeq" id="WP_013561417.1">
    <property type="nucleotide sequence ID" value="NC_014960.1"/>
</dbReference>
<feature type="compositionally biased region" description="Pro residues" evidence="17">
    <location>
        <begin position="1123"/>
        <end position="1143"/>
    </location>
</feature>
<dbReference type="STRING" id="926569.ANT_30500"/>
<dbReference type="PANTHER" id="PTHR32282">
    <property type="entry name" value="BINDING PROTEIN TRANSPEPTIDASE, PUTATIVE-RELATED"/>
    <property type="match status" value="1"/>
</dbReference>
<dbReference type="InterPro" id="IPR001264">
    <property type="entry name" value="Glyco_trans_51"/>
</dbReference>
<keyword evidence="11" id="KW-0573">Peptidoglycan synthesis</keyword>
<evidence type="ECO:0000256" key="3">
    <source>
        <dbReference type="ARBA" id="ARBA00007739"/>
    </source>
</evidence>
<dbReference type="SUPFAM" id="SSF53955">
    <property type="entry name" value="Lysozyme-like"/>
    <property type="match status" value="1"/>
</dbReference>
<dbReference type="HOGENOM" id="CLU_006354_2_4_0"/>
<comment type="catalytic activity">
    <reaction evidence="15">
        <text>Preferential cleavage: (Ac)2-L-Lys-D-Ala-|-D-Ala. Also transpeptidation of peptidyl-alanyl moieties that are N-acyl substituents of D-alanine.</text>
        <dbReference type="EC" id="3.4.16.4"/>
    </reaction>
</comment>
<keyword evidence="6" id="KW-0645">Protease</keyword>
<evidence type="ECO:0000313" key="22">
    <source>
        <dbReference type="Proteomes" id="UP000008922"/>
    </source>
</evidence>
<keyword evidence="22" id="KW-1185">Reference proteome</keyword>
<dbReference type="KEGG" id="atm:ANT_30500"/>
<dbReference type="Gene3D" id="1.10.3810.10">
    <property type="entry name" value="Biosynthetic peptidoglycan transglycosylase-like"/>
    <property type="match status" value="1"/>
</dbReference>
<dbReference type="FunFam" id="1.10.3810.10:FF:000001">
    <property type="entry name" value="Penicillin-binding protein 1A"/>
    <property type="match status" value="1"/>
</dbReference>
<keyword evidence="18" id="KW-0812">Transmembrane</keyword>
<feature type="domain" description="Penicillin-binding protein transpeptidase" evidence="19">
    <location>
        <begin position="581"/>
        <end position="849"/>
    </location>
</feature>
<dbReference type="GO" id="GO:0005886">
    <property type="term" value="C:plasma membrane"/>
    <property type="evidence" value="ECO:0007669"/>
    <property type="project" value="UniProtKB-SubCell"/>
</dbReference>
<dbReference type="InterPro" id="IPR050396">
    <property type="entry name" value="Glycosyltr_51/Transpeptidase"/>
</dbReference>
<evidence type="ECO:0000313" key="21">
    <source>
        <dbReference type="EMBL" id="BAJ65076.1"/>
    </source>
</evidence>
<sequence>MNEEEKLPPVHPSEDTAGRKLRRILEEGKKAEEALENTQPSRPAAKPAETSAESAVTQPISPESTPPSPPPFLEEDIVPPLRPRGESAETLPVPPFSEPPQSLPADEAPTLPPEAASEAPAIGEEDAHLAPTIPPFLLESDAEILPKRVEETDLEATQVSPSAYDLPTLHAQRPATQEPPTQPFAVRVRPAAREPGSRPTYPPRTPPPPPPPVRRERPSQPRPVQPEEETGGRSPWGCILQVVLGIIVLAIVLAGAVATFLVYQYFSIARSLPDISNLKERASQFETTRILDRNGNVLYEILDPNAGRRTYVPLKRISPYMVAAIIATEDKDFYNNPGFDPFGIARALWQNYTSGEVVSGASTITQQLARAILLSPEEAAQRTVQRKAREIVLAAELTRRYSKDEILELYLNEIYYGNLAYGVEAAANTYFGTSADKLTLAQASFLAGLPQAPSVYDIFSNREQALRRHKQVLVLMYELSREKNCIEVSNSVQPVCVDAAAATAAAQEIEAYNFQPPRNTIRYPHWVNYVRSLLEEQFDPQTIYRSGFTVYTTLDPNLQEQAQNIVAEQVRALSGRNVQNGALVAIRPATGEILAMVGSADYFNEGISGQINMALVPRQPGSSIKPITYLAAFEKGWTPATLIWDVPSEFPPSGRPDDPRDPYKPVNYDGRFHGPVTVRTALANSYNIPAVKALQFVGIYDDPNTPQGEGLIGMAKRLGITTLTRDDYGLSLTLGGGEVTLLEMTSAFGTMANAGRRMPPYAITRIEDYAGNVVYEHKAPPGEQVLRPEHAFLISSILSDNQARAPMFGTNSVLALPFPAAAKTGTTNDFRDNWTLGYTPDLAVGVWVGNADYTPMEGVSGVTGAAPIWAQFMQSAVPALTGGNPTPFVKPANVVERVVCAISGTEPSEWCPSQRTEFFAADQLPLPKEEDLWKRAQIDTWTGLRASAACSGFTAEKFVLNVTDKDAVRWIRETEEGQNWAESIGFSDDFFFIPERECKESDPRPNIYFAGLAEDQAILSAPLDIYAVVDATDDFRRWRLEWGLGSDPGEWKTLLEGMTSPVKTPDRIYSWDLQDVPRETITLRIYLESTEDGYAEKRIRLRIQAPTPTPTPTLTPTVTPTPTLTPTPTPTPPPTETPTPTPTETPVATAAGALERA</sequence>
<accession>E8N2S6</accession>
<evidence type="ECO:0000256" key="1">
    <source>
        <dbReference type="ARBA" id="ARBA00004236"/>
    </source>
</evidence>
<dbReference type="InterPro" id="IPR023346">
    <property type="entry name" value="Lysozyme-like_dom_sf"/>
</dbReference>
<feature type="transmembrane region" description="Helical" evidence="18">
    <location>
        <begin position="242"/>
        <end position="266"/>
    </location>
</feature>
<dbReference type="SUPFAM" id="SSF56601">
    <property type="entry name" value="beta-lactamase/transpeptidase-like"/>
    <property type="match status" value="1"/>
</dbReference>
<evidence type="ECO:0000256" key="7">
    <source>
        <dbReference type="ARBA" id="ARBA00022676"/>
    </source>
</evidence>
<dbReference type="FunCoup" id="E8N2S6">
    <property type="interactions" value="250"/>
</dbReference>
<keyword evidence="14" id="KW-0961">Cell wall biogenesis/degradation</keyword>
<dbReference type="GO" id="GO:0071555">
    <property type="term" value="P:cell wall organization"/>
    <property type="evidence" value="ECO:0007669"/>
    <property type="project" value="UniProtKB-KW"/>
</dbReference>
<evidence type="ECO:0000256" key="8">
    <source>
        <dbReference type="ARBA" id="ARBA00022679"/>
    </source>
</evidence>
<feature type="compositionally biased region" description="Pro residues" evidence="17">
    <location>
        <begin position="200"/>
        <end position="212"/>
    </location>
</feature>
<reference evidence="21 22" key="1">
    <citation type="submission" date="2010-12" db="EMBL/GenBank/DDBJ databases">
        <title>Whole genome sequence of Anaerolinea thermophila UNI-1.</title>
        <authorList>
            <person name="Narita-Yamada S."/>
            <person name="Kishi E."/>
            <person name="Watanabe Y."/>
            <person name="Takasaki K."/>
            <person name="Ankai A."/>
            <person name="Oguchi A."/>
            <person name="Fukui S."/>
            <person name="Takahashi M."/>
            <person name="Yashiro I."/>
            <person name="Hosoyama A."/>
            <person name="Sekiguchi Y."/>
            <person name="Hanada S."/>
            <person name="Fujita N."/>
        </authorList>
    </citation>
    <scope>NUCLEOTIDE SEQUENCE [LARGE SCALE GENOMIC DNA]</scope>
    <source>
        <strain evidence="22">DSM 14523 / JCM 11388 / NBRC 100420 / UNI-1</strain>
    </source>
</reference>
<evidence type="ECO:0000256" key="16">
    <source>
        <dbReference type="ARBA" id="ARBA00049902"/>
    </source>
</evidence>
<organism evidence="21 22">
    <name type="scientific">Anaerolinea thermophila (strain DSM 14523 / JCM 11388 / NBRC 100420 / UNI-1)</name>
    <dbReference type="NCBI Taxonomy" id="926569"/>
    <lineage>
        <taxon>Bacteria</taxon>
        <taxon>Bacillati</taxon>
        <taxon>Chloroflexota</taxon>
        <taxon>Anaerolineae</taxon>
        <taxon>Anaerolineales</taxon>
        <taxon>Anaerolineaceae</taxon>
        <taxon>Anaerolinea</taxon>
    </lineage>
</organism>
<evidence type="ECO:0000259" key="20">
    <source>
        <dbReference type="Pfam" id="PF00912"/>
    </source>
</evidence>
<evidence type="ECO:0000256" key="15">
    <source>
        <dbReference type="ARBA" id="ARBA00034000"/>
    </source>
</evidence>
<keyword evidence="18" id="KW-1133">Transmembrane helix</keyword>
<dbReference type="GO" id="GO:0030288">
    <property type="term" value="C:outer membrane-bounded periplasmic space"/>
    <property type="evidence" value="ECO:0007669"/>
    <property type="project" value="TreeGrafter"/>
</dbReference>
<feature type="region of interest" description="Disordered" evidence="17">
    <location>
        <begin position="1"/>
        <end position="135"/>
    </location>
</feature>
<dbReference type="GO" id="GO:0009252">
    <property type="term" value="P:peptidoglycan biosynthetic process"/>
    <property type="evidence" value="ECO:0007669"/>
    <property type="project" value="UniProtKB-KW"/>
</dbReference>
<evidence type="ECO:0000256" key="12">
    <source>
        <dbReference type="ARBA" id="ARBA00023136"/>
    </source>
</evidence>
<protein>
    <submittedName>
        <fullName evidence="21">Penicillin-binding protein</fullName>
    </submittedName>
</protein>
<evidence type="ECO:0000256" key="11">
    <source>
        <dbReference type="ARBA" id="ARBA00022984"/>
    </source>
</evidence>
<dbReference type="GO" id="GO:0006508">
    <property type="term" value="P:proteolysis"/>
    <property type="evidence" value="ECO:0007669"/>
    <property type="project" value="UniProtKB-KW"/>
</dbReference>
<dbReference type="InterPro" id="IPR036950">
    <property type="entry name" value="PBP_transglycosylase"/>
</dbReference>
<keyword evidence="4" id="KW-1003">Cell membrane</keyword>
<comment type="similarity">
    <text evidence="3">In the N-terminal section; belongs to the glycosyltransferase 51 family.</text>
</comment>
<evidence type="ECO:0000256" key="9">
    <source>
        <dbReference type="ARBA" id="ARBA00022801"/>
    </source>
</evidence>
<feature type="domain" description="Glycosyl transferase family 51" evidence="20">
    <location>
        <begin position="295"/>
        <end position="476"/>
    </location>
</feature>
<evidence type="ECO:0000259" key="19">
    <source>
        <dbReference type="Pfam" id="PF00905"/>
    </source>
</evidence>